<proteinExistence type="predicted"/>
<dbReference type="EMBL" id="NDHI03003648">
    <property type="protein sequence ID" value="PNJ12081.1"/>
    <property type="molecule type" value="Genomic_DNA"/>
</dbReference>
<name>A0A2J8RU75_PONAB</name>
<protein>
    <submittedName>
        <fullName evidence="2">BRI3 isoform 1</fullName>
    </submittedName>
</protein>
<feature type="compositionally biased region" description="Low complexity" evidence="1">
    <location>
        <begin position="13"/>
        <end position="22"/>
    </location>
</feature>
<gene>
    <name evidence="2" type="ORF">CR201_G0048464</name>
</gene>
<dbReference type="AlphaFoldDB" id="A0A2J8RU75"/>
<comment type="caution">
    <text evidence="2">The sequence shown here is derived from an EMBL/GenBank/DDBJ whole genome shotgun (WGS) entry which is preliminary data.</text>
</comment>
<reference evidence="2" key="1">
    <citation type="submission" date="2017-12" db="EMBL/GenBank/DDBJ databases">
        <title>High-resolution comparative analysis of great ape genomes.</title>
        <authorList>
            <person name="Pollen A."/>
            <person name="Hastie A."/>
            <person name="Hormozdiari F."/>
            <person name="Dougherty M."/>
            <person name="Liu R."/>
            <person name="Chaisson M."/>
            <person name="Hoppe E."/>
            <person name="Hill C."/>
            <person name="Pang A."/>
            <person name="Hillier L."/>
            <person name="Baker C."/>
            <person name="Armstrong J."/>
            <person name="Shendure J."/>
            <person name="Paten B."/>
            <person name="Wilson R."/>
            <person name="Chao H."/>
            <person name="Schneider V."/>
            <person name="Ventura M."/>
            <person name="Kronenberg Z."/>
            <person name="Murali S."/>
            <person name="Gordon D."/>
            <person name="Cantsilieris S."/>
            <person name="Munson K."/>
            <person name="Nelson B."/>
            <person name="Raja A."/>
            <person name="Underwood J."/>
            <person name="Diekhans M."/>
            <person name="Fiddes I."/>
            <person name="Haussler D."/>
            <person name="Eichler E."/>
        </authorList>
    </citation>
    <scope>NUCLEOTIDE SEQUENCE [LARGE SCALE GENOMIC DNA]</scope>
    <source>
        <strain evidence="2">Susie</strain>
    </source>
</reference>
<feature type="compositionally biased region" description="Polar residues" evidence="1">
    <location>
        <begin position="26"/>
        <end position="39"/>
    </location>
</feature>
<feature type="region of interest" description="Disordered" evidence="1">
    <location>
        <begin position="113"/>
        <end position="135"/>
    </location>
</feature>
<evidence type="ECO:0000313" key="2">
    <source>
        <dbReference type="EMBL" id="PNJ12081.1"/>
    </source>
</evidence>
<organism evidence="2">
    <name type="scientific">Pongo abelii</name>
    <name type="common">Sumatran orangutan</name>
    <name type="synonym">Pongo pygmaeus abelii</name>
    <dbReference type="NCBI Taxonomy" id="9601"/>
    <lineage>
        <taxon>Eukaryota</taxon>
        <taxon>Metazoa</taxon>
        <taxon>Chordata</taxon>
        <taxon>Craniata</taxon>
        <taxon>Vertebrata</taxon>
        <taxon>Euteleostomi</taxon>
        <taxon>Mammalia</taxon>
        <taxon>Eutheria</taxon>
        <taxon>Euarchontoglires</taxon>
        <taxon>Primates</taxon>
        <taxon>Haplorrhini</taxon>
        <taxon>Catarrhini</taxon>
        <taxon>Hominidae</taxon>
        <taxon>Pongo</taxon>
    </lineage>
</organism>
<accession>A0A2J8RU75</accession>
<feature type="region of interest" description="Disordered" evidence="1">
    <location>
        <begin position="13"/>
        <end position="90"/>
    </location>
</feature>
<sequence length="135" mass="13709">MCDWLRCAASALASRSRARPLPGSCQVRSPESAEASSRVLSGGATPARGPPGRPSGPGLQERRGRCGHPLQGYPPTIPGSTTSTAGPSPAILPTLSWSWEAVPSAGLGCWKTASPSWASSWPSSCSPSGSSAVLP</sequence>
<evidence type="ECO:0000256" key="1">
    <source>
        <dbReference type="SAM" id="MobiDB-lite"/>
    </source>
</evidence>